<protein>
    <recommendedName>
        <fullName evidence="10">RecA family profile 1 domain-containing protein</fullName>
    </recommendedName>
</protein>
<reference evidence="11 12" key="1">
    <citation type="submission" date="2021-05" db="EMBL/GenBank/DDBJ databases">
        <title>Genome Assembly of Synthetic Allotetraploid Brassica napus Reveals Homoeologous Exchanges between Subgenomes.</title>
        <authorList>
            <person name="Davis J.T."/>
        </authorList>
    </citation>
    <scope>NUCLEOTIDE SEQUENCE [LARGE SCALE GENOMIC DNA]</scope>
    <source>
        <strain evidence="12">cv. Da-Ae</strain>
        <tissue evidence="11">Seedling</tissue>
    </source>
</reference>
<dbReference type="PANTHER" id="PTHR46457">
    <property type="entry name" value="DNA REPAIR PROTEIN RAD51 HOMOLOG 4"/>
    <property type="match status" value="1"/>
</dbReference>
<dbReference type="PANTHER" id="PTHR46457:SF1">
    <property type="entry name" value="DNA REPAIR PROTEIN RAD51 HOMOLOG 4"/>
    <property type="match status" value="1"/>
</dbReference>
<feature type="domain" description="RecA family profile 1" evidence="10">
    <location>
        <begin position="92"/>
        <end position="297"/>
    </location>
</feature>
<dbReference type="SUPFAM" id="SSF52540">
    <property type="entry name" value="P-loop containing nucleoside triphosphate hydrolases"/>
    <property type="match status" value="1"/>
</dbReference>
<accession>A0ABQ7Y1J7</accession>
<keyword evidence="5" id="KW-0067">ATP-binding</keyword>
<sequence>MIVVKVNMAPLKHLEMENSIIDECFRDFCASHGILTVEDFLLHDLYELAAFAEREANADRLKEGITVMLSLIELQCRPWLNGMELLEDLQRNKHTLSSGDNGMNSLLQGGYGEGQLTELVGPSSSGKTQFCMRAAASVAEKQEGSVFYIDTGNSFSARRIAQFICGGSDAAALRKVHSQQFLSPSLGAVTDHQFLILLTRNVYVQRVLSRISCHTVYDIYTMFDTLQGLEVALRSQVQMNVNEYRLRLLVVDSISSTITPILGGSGSQGRALMVALGYMLKKLAHEHNIAVLVTNHTVGAGESGKTKPALGETWKSIPHVRLMLSRDNRNSNCTISILKHTSMPSGQTVRTITR</sequence>
<evidence type="ECO:0000313" key="12">
    <source>
        <dbReference type="Proteomes" id="UP000824890"/>
    </source>
</evidence>
<evidence type="ECO:0000259" key="10">
    <source>
        <dbReference type="PROSITE" id="PS50162"/>
    </source>
</evidence>
<evidence type="ECO:0000256" key="5">
    <source>
        <dbReference type="ARBA" id="ARBA00022840"/>
    </source>
</evidence>
<organism evidence="11 12">
    <name type="scientific">Brassica napus</name>
    <name type="common">Rape</name>
    <dbReference type="NCBI Taxonomy" id="3708"/>
    <lineage>
        <taxon>Eukaryota</taxon>
        <taxon>Viridiplantae</taxon>
        <taxon>Streptophyta</taxon>
        <taxon>Embryophyta</taxon>
        <taxon>Tracheophyta</taxon>
        <taxon>Spermatophyta</taxon>
        <taxon>Magnoliopsida</taxon>
        <taxon>eudicotyledons</taxon>
        <taxon>Gunneridae</taxon>
        <taxon>Pentapetalae</taxon>
        <taxon>rosids</taxon>
        <taxon>malvids</taxon>
        <taxon>Brassicales</taxon>
        <taxon>Brassicaceae</taxon>
        <taxon>Brassiceae</taxon>
        <taxon>Brassica</taxon>
    </lineage>
</organism>
<comment type="subcellular location">
    <subcellularLocation>
        <location evidence="1">Nucleus</location>
    </subcellularLocation>
</comment>
<dbReference type="InterPro" id="IPR047323">
    <property type="entry name" value="Rad51D_C"/>
</dbReference>
<keyword evidence="7" id="KW-0233">DNA recombination</keyword>
<dbReference type="PROSITE" id="PS50162">
    <property type="entry name" value="RECA_2"/>
    <property type="match status" value="1"/>
</dbReference>
<dbReference type="InterPro" id="IPR051988">
    <property type="entry name" value="HRR_RAD51_Paralog"/>
</dbReference>
<dbReference type="CDD" id="cd19489">
    <property type="entry name" value="Rad51D"/>
    <property type="match status" value="1"/>
</dbReference>
<evidence type="ECO:0000256" key="7">
    <source>
        <dbReference type="ARBA" id="ARBA00023172"/>
    </source>
</evidence>
<evidence type="ECO:0000256" key="3">
    <source>
        <dbReference type="ARBA" id="ARBA00022741"/>
    </source>
</evidence>
<evidence type="ECO:0000256" key="1">
    <source>
        <dbReference type="ARBA" id="ARBA00004123"/>
    </source>
</evidence>
<proteinExistence type="inferred from homology"/>
<evidence type="ECO:0000313" key="11">
    <source>
        <dbReference type="EMBL" id="KAH0862073.1"/>
    </source>
</evidence>
<keyword evidence="9" id="KW-0539">Nucleus</keyword>
<comment type="caution">
    <text evidence="11">The sequence shown here is derived from an EMBL/GenBank/DDBJ whole genome shotgun (WGS) entry which is preliminary data.</text>
</comment>
<keyword evidence="3" id="KW-0547">Nucleotide-binding</keyword>
<comment type="similarity">
    <text evidence="2">Belongs to the RecA family. RAD51 subfamily.</text>
</comment>
<keyword evidence="4" id="KW-0227">DNA damage</keyword>
<keyword evidence="8" id="KW-0234">DNA repair</keyword>
<gene>
    <name evidence="11" type="ORF">HID58_079284</name>
</gene>
<dbReference type="Pfam" id="PF13481">
    <property type="entry name" value="AAA_25"/>
    <property type="match status" value="1"/>
</dbReference>
<evidence type="ECO:0000256" key="8">
    <source>
        <dbReference type="ARBA" id="ARBA00023204"/>
    </source>
</evidence>
<dbReference type="InterPro" id="IPR020588">
    <property type="entry name" value="RecA_ATP-bd"/>
</dbReference>
<keyword evidence="6" id="KW-0238">DNA-binding</keyword>
<evidence type="ECO:0000256" key="9">
    <source>
        <dbReference type="ARBA" id="ARBA00023242"/>
    </source>
</evidence>
<evidence type="ECO:0000256" key="6">
    <source>
        <dbReference type="ARBA" id="ARBA00023125"/>
    </source>
</evidence>
<evidence type="ECO:0000256" key="4">
    <source>
        <dbReference type="ARBA" id="ARBA00022763"/>
    </source>
</evidence>
<dbReference type="Gene3D" id="3.40.50.300">
    <property type="entry name" value="P-loop containing nucleotide triphosphate hydrolases"/>
    <property type="match status" value="1"/>
</dbReference>
<evidence type="ECO:0000256" key="2">
    <source>
        <dbReference type="ARBA" id="ARBA00007095"/>
    </source>
</evidence>
<keyword evidence="12" id="KW-1185">Reference proteome</keyword>
<dbReference type="EMBL" id="JAGKQM010000018">
    <property type="protein sequence ID" value="KAH0862073.1"/>
    <property type="molecule type" value="Genomic_DNA"/>
</dbReference>
<dbReference type="InterPro" id="IPR027417">
    <property type="entry name" value="P-loop_NTPase"/>
</dbReference>
<dbReference type="Proteomes" id="UP000824890">
    <property type="component" value="Unassembled WGS sequence"/>
</dbReference>
<name>A0ABQ7Y1J7_BRANA</name>